<name>A0ABV6Z1D5_UNCC1</name>
<evidence type="ECO:0008006" key="3">
    <source>
        <dbReference type="Google" id="ProtNLM"/>
    </source>
</evidence>
<proteinExistence type="predicted"/>
<evidence type="ECO:0000313" key="1">
    <source>
        <dbReference type="EMBL" id="MFC1852252.1"/>
    </source>
</evidence>
<dbReference type="Proteomes" id="UP001594351">
    <property type="component" value="Unassembled WGS sequence"/>
</dbReference>
<reference evidence="1 2" key="1">
    <citation type="submission" date="2024-09" db="EMBL/GenBank/DDBJ databases">
        <title>Laminarin stimulates single cell rates of sulfate reduction while oxygen inhibits transcriptomic activity in coastal marine sediment.</title>
        <authorList>
            <person name="Lindsay M."/>
            <person name="Orcutt B."/>
            <person name="Emerson D."/>
            <person name="Stepanauskas R."/>
            <person name="D'Angelo T."/>
        </authorList>
    </citation>
    <scope>NUCLEOTIDE SEQUENCE [LARGE SCALE GENOMIC DNA]</scope>
    <source>
        <strain evidence="1">SAG AM-311-K15</strain>
    </source>
</reference>
<accession>A0ABV6Z1D5</accession>
<organism evidence="1 2">
    <name type="scientific">candidate division CSSED10-310 bacterium</name>
    <dbReference type="NCBI Taxonomy" id="2855610"/>
    <lineage>
        <taxon>Bacteria</taxon>
        <taxon>Bacteria division CSSED10-310</taxon>
    </lineage>
</organism>
<protein>
    <recommendedName>
        <fullName evidence="3">DUF1795 domain-containing protein</fullName>
    </recommendedName>
</protein>
<gene>
    <name evidence="1" type="ORF">ACFL27_18810</name>
</gene>
<dbReference type="EMBL" id="JBHPBY010000288">
    <property type="protein sequence ID" value="MFC1852252.1"/>
    <property type="molecule type" value="Genomic_DNA"/>
</dbReference>
<evidence type="ECO:0000313" key="2">
    <source>
        <dbReference type="Proteomes" id="UP001594351"/>
    </source>
</evidence>
<sequence length="182" mass="20745">MIQHDENVFTNNTLGFEIKKPDDWVFMPSDWAAGFREKNLSDDEKVRQILKMANKPLVAFYLLHDSDEYVYPTVQVICRVVAGKWNRPESLEMQINNLKEVFRNFTLLESSSDTIMAGKLGTKLSATYTLENNEGILFDVFFRNFVVLNGSIAFNIGLSGPVDGPYACETEFDDIISSIKIR</sequence>
<keyword evidence="2" id="KW-1185">Reference proteome</keyword>
<comment type="caution">
    <text evidence="1">The sequence shown here is derived from an EMBL/GenBank/DDBJ whole genome shotgun (WGS) entry which is preliminary data.</text>
</comment>